<evidence type="ECO:0000256" key="1">
    <source>
        <dbReference type="SAM" id="MobiDB-lite"/>
    </source>
</evidence>
<feature type="region of interest" description="Disordered" evidence="1">
    <location>
        <begin position="1"/>
        <end position="46"/>
    </location>
</feature>
<feature type="non-terminal residue" evidence="2">
    <location>
        <position position="1"/>
    </location>
</feature>
<protein>
    <submittedName>
        <fullName evidence="2">Uncharacterized protein</fullName>
    </submittedName>
</protein>
<dbReference type="Proteomes" id="UP000011014">
    <property type="component" value="Unassembled WGS sequence"/>
</dbReference>
<sequence>VDGKVVKPKEGSSYSEEHARLGKNSDHDPIHPDIEQSNSSKTAFKPSSNVIAKSFLHASRN</sequence>
<evidence type="ECO:0000313" key="2">
    <source>
        <dbReference type="EMBL" id="CBY38311.1"/>
    </source>
</evidence>
<feature type="compositionally biased region" description="Polar residues" evidence="1">
    <location>
        <begin position="35"/>
        <end position="46"/>
    </location>
</feature>
<organism evidence="2">
    <name type="scientific">Oikopleura dioica</name>
    <name type="common">Tunicate</name>
    <dbReference type="NCBI Taxonomy" id="34765"/>
    <lineage>
        <taxon>Eukaryota</taxon>
        <taxon>Metazoa</taxon>
        <taxon>Chordata</taxon>
        <taxon>Tunicata</taxon>
        <taxon>Appendicularia</taxon>
        <taxon>Copelata</taxon>
        <taxon>Oikopleuridae</taxon>
        <taxon>Oikopleura</taxon>
    </lineage>
</organism>
<dbReference type="AlphaFoldDB" id="E4YS72"/>
<reference evidence="2" key="1">
    <citation type="journal article" date="2010" name="Science">
        <title>Plasticity of animal genome architecture unmasked by rapid evolution of a pelagic tunicate.</title>
        <authorList>
            <person name="Denoeud F."/>
            <person name="Henriet S."/>
            <person name="Mungpakdee S."/>
            <person name="Aury J.M."/>
            <person name="Da Silva C."/>
            <person name="Brinkmann H."/>
            <person name="Mikhaleva J."/>
            <person name="Olsen L.C."/>
            <person name="Jubin C."/>
            <person name="Canestro C."/>
            <person name="Bouquet J.M."/>
            <person name="Danks G."/>
            <person name="Poulain J."/>
            <person name="Campsteijn C."/>
            <person name="Adamski M."/>
            <person name="Cross I."/>
            <person name="Yadetie F."/>
            <person name="Muffato M."/>
            <person name="Louis A."/>
            <person name="Butcher S."/>
            <person name="Tsagkogeorga G."/>
            <person name="Konrad A."/>
            <person name="Singh S."/>
            <person name="Jensen M.F."/>
            <person name="Cong E.H."/>
            <person name="Eikeseth-Otteraa H."/>
            <person name="Noel B."/>
            <person name="Anthouard V."/>
            <person name="Porcel B.M."/>
            <person name="Kachouri-Lafond R."/>
            <person name="Nishino A."/>
            <person name="Ugolini M."/>
            <person name="Chourrout P."/>
            <person name="Nishida H."/>
            <person name="Aasland R."/>
            <person name="Huzurbazar S."/>
            <person name="Westhof E."/>
            <person name="Delsuc F."/>
            <person name="Lehrach H."/>
            <person name="Reinhardt R."/>
            <person name="Weissenbach J."/>
            <person name="Roy S.W."/>
            <person name="Artiguenave F."/>
            <person name="Postlethwait J.H."/>
            <person name="Manak J.R."/>
            <person name="Thompson E.M."/>
            <person name="Jaillon O."/>
            <person name="Du Pasquier L."/>
            <person name="Boudinot P."/>
            <person name="Liberles D.A."/>
            <person name="Volff J.N."/>
            <person name="Philippe H."/>
            <person name="Lenhard B."/>
            <person name="Roest Crollius H."/>
            <person name="Wincker P."/>
            <person name="Chourrout D."/>
        </authorList>
    </citation>
    <scope>NUCLEOTIDE SEQUENCE [LARGE SCALE GENOMIC DNA]</scope>
</reference>
<accession>E4YS72</accession>
<feature type="compositionally biased region" description="Basic and acidic residues" evidence="1">
    <location>
        <begin position="1"/>
        <end position="34"/>
    </location>
</feature>
<name>E4YS72_OIKDI</name>
<proteinExistence type="predicted"/>
<gene>
    <name evidence="2" type="ORF">GSOID_T00032242001</name>
</gene>
<dbReference type="EMBL" id="FN655182">
    <property type="protein sequence ID" value="CBY38311.1"/>
    <property type="molecule type" value="Genomic_DNA"/>
</dbReference>